<keyword evidence="1" id="KW-1133">Transmembrane helix</keyword>
<reference evidence="3 4" key="1">
    <citation type="submission" date="2017-01" db="EMBL/GenBank/DDBJ databases">
        <title>Whole-Genome Shotgun Sequencing of Two beta-Proteobacterial Species in Search of the Bulgecin Biosynthetic Cluster.</title>
        <authorList>
            <person name="Horsman M.E."/>
            <person name="Marous D.R."/>
            <person name="Li R."/>
            <person name="Oliver R.A."/>
            <person name="Byun B."/>
            <person name="Emrich S.J."/>
            <person name="Boggess B."/>
            <person name="Townsend C.A."/>
            <person name="Mobashery S."/>
        </authorList>
    </citation>
    <scope>NUCLEOTIDE SEQUENCE [LARGE SCALE GENOMIC DNA]</scope>
    <source>
        <strain evidence="3 4">ATCC 31363</strain>
    </source>
</reference>
<evidence type="ECO:0000313" key="2">
    <source>
        <dbReference type="EMBL" id="MEQ5842102.1"/>
    </source>
</evidence>
<dbReference type="RefSeq" id="WP_096725009.1">
    <property type="nucleotide sequence ID" value="NZ_JAOALG010000002.1"/>
</dbReference>
<evidence type="ECO:0000256" key="1">
    <source>
        <dbReference type="SAM" id="Phobius"/>
    </source>
</evidence>
<organism evidence="3 4">
    <name type="scientific">Paraburkholderia acidicola</name>
    <dbReference type="NCBI Taxonomy" id="1912599"/>
    <lineage>
        <taxon>Bacteria</taxon>
        <taxon>Pseudomonadati</taxon>
        <taxon>Pseudomonadota</taxon>
        <taxon>Betaproteobacteria</taxon>
        <taxon>Burkholderiales</taxon>
        <taxon>Burkholderiaceae</taxon>
        <taxon>Paraburkholderia</taxon>
    </lineage>
</organism>
<dbReference type="Proteomes" id="UP000218022">
    <property type="component" value="Unassembled WGS sequence"/>
</dbReference>
<dbReference type="EMBL" id="JAOALG010000002">
    <property type="protein sequence ID" value="MEQ5842102.1"/>
    <property type="molecule type" value="Genomic_DNA"/>
</dbReference>
<reference evidence="2" key="2">
    <citation type="submission" date="2022-09" db="EMBL/GenBank/DDBJ databases">
        <authorList>
            <person name="Fergusson C."/>
            <person name="Paulo B.S."/>
            <person name="Eustaquio A.S."/>
            <person name="Linington R."/>
        </authorList>
    </citation>
    <scope>NUCLEOTIDE SEQUENCE</scope>
    <source>
        <strain evidence="2">RL17-338-BIF-B</strain>
    </source>
</reference>
<reference evidence="2 5" key="3">
    <citation type="journal article" date="2024" name="Chem. Sci.">
        <title>Discovery of a lagriamide polyketide by integrated genome mining, isotopic labeling, and untargeted metabolomics.</title>
        <authorList>
            <person name="Fergusson C.H."/>
            <person name="Saulog J."/>
            <person name="Paulo B.S."/>
            <person name="Wilson D.M."/>
            <person name="Liu D.Y."/>
            <person name="Morehouse N.J."/>
            <person name="Waterworth S."/>
            <person name="Barkei J."/>
            <person name="Gray C.A."/>
            <person name="Kwan J.C."/>
            <person name="Eustaquio A.S."/>
            <person name="Linington R.G."/>
        </authorList>
    </citation>
    <scope>NUCLEOTIDE SEQUENCE [LARGE SCALE GENOMIC DNA]</scope>
    <source>
        <strain evidence="2 5">RL17-338-BIF-B</strain>
    </source>
</reference>
<comment type="caution">
    <text evidence="3">The sequence shown here is derived from an EMBL/GenBank/DDBJ whole genome shotgun (WGS) entry which is preliminary data.</text>
</comment>
<feature type="transmembrane region" description="Helical" evidence="1">
    <location>
        <begin position="61"/>
        <end position="82"/>
    </location>
</feature>
<keyword evidence="5" id="KW-1185">Reference proteome</keyword>
<evidence type="ECO:0000313" key="5">
    <source>
        <dbReference type="Proteomes" id="UP001469089"/>
    </source>
</evidence>
<keyword evidence="1" id="KW-0812">Transmembrane</keyword>
<keyword evidence="1" id="KW-0472">Membrane</keyword>
<dbReference type="EMBL" id="MTZV01000006">
    <property type="protein sequence ID" value="PCE23016.1"/>
    <property type="molecule type" value="Genomic_DNA"/>
</dbReference>
<accession>A0A2A4ES79</accession>
<proteinExistence type="predicted"/>
<evidence type="ECO:0000313" key="4">
    <source>
        <dbReference type="Proteomes" id="UP000218022"/>
    </source>
</evidence>
<dbReference type="Proteomes" id="UP001469089">
    <property type="component" value="Unassembled WGS sequence"/>
</dbReference>
<dbReference type="AlphaFoldDB" id="A0A2A4ES79"/>
<gene>
    <name evidence="3" type="ORF">BWP39_25360</name>
    <name evidence="2" type="ORF">N0A02_21920</name>
</gene>
<sequence>MKDLFIVASALAGALLFYLSAPGQRWFSQPWRARPSRIGAAACTIAAFSTGADAMHPATSLSLVITTIMATLVACPLLGAVFERRRLPGPAR</sequence>
<protein>
    <submittedName>
        <fullName evidence="3">Uncharacterized protein</fullName>
    </submittedName>
</protein>
<name>A0A2A4ES79_9BURK</name>
<evidence type="ECO:0000313" key="3">
    <source>
        <dbReference type="EMBL" id="PCE23016.1"/>
    </source>
</evidence>